<name>A0ABQ2ABD8_9BACT</name>
<feature type="compositionally biased region" description="Low complexity" evidence="1">
    <location>
        <begin position="601"/>
        <end position="627"/>
    </location>
</feature>
<protein>
    <recommendedName>
        <fullName evidence="5">Beta-propeller repeat protein</fullName>
    </recommendedName>
</protein>
<feature type="region of interest" description="Disordered" evidence="1">
    <location>
        <begin position="574"/>
        <end position="639"/>
    </location>
</feature>
<dbReference type="InterPro" id="IPR052918">
    <property type="entry name" value="Motility_Chemotaxis_Reg"/>
</dbReference>
<evidence type="ECO:0000313" key="4">
    <source>
        <dbReference type="Proteomes" id="UP000637774"/>
    </source>
</evidence>
<gene>
    <name evidence="3" type="ORF">GCM10011495_26750</name>
</gene>
<keyword evidence="2" id="KW-0732">Signal</keyword>
<keyword evidence="4" id="KW-1185">Reference proteome</keyword>
<dbReference type="PANTHER" id="PTHR35580:SF1">
    <property type="entry name" value="PHYTASE-LIKE DOMAIN-CONTAINING PROTEIN"/>
    <property type="match status" value="1"/>
</dbReference>
<sequence length="639" mass="64487">MRVIWALLLYLGGSRLGFAQVPTFDLAVRVGTPIVGAPTFNSHSYVSDVVTDGVGNSYVTGYFEQRVNFGPFPLATNSAYTDLFVAKIDAAGNYVWVVQGGSSNGNEFGASIARDAAGNLYITGDFTGPTSVLGTTVLQNATGAGAASELLVAKLSPSGAWLWAVTGGGAGGNEGHEIALDPSGNPCITGEFVGAQLVLGTTTLTNAFTPQRTDMFAAKLDAAGNWLWAVRGGGTGLDSGFGLAVDLAGNVCLTGYFMSASATFGPYVLTNPGGGGAIYVAKLDAAGNWLWAVRGGGGPRYDGGYGVAFDATGNIVLAGTYQNNGAQFGATALPNSGNIDAFVAKLSAAGTWLWAVRGSGSGSVLFGPVAVDPQGGIYVAGAFQGATAQLGSTTLHNSPAIGVGGFSDLCVGKLTAAGTWLWAVSGGGSEYDGCDGLSLDGRGNVYVSGGYSSSSLVLGPLVLPGERDFTNNSGYVARLGAPPSVTIRGDSLLCNGGSLVLSAAPTAAAIAYLWNTGATSPSITITQPGTYSVRSTFPGGFTRPPSSWYGPSHPPWSLPATPCCAPARPCCSRGSRPPLPRPTAGIRAPSPPPSRLPRPAPTCSRSATARAARCRPPTGSAPPACASPGPPCCAREAPG</sequence>
<evidence type="ECO:0008006" key="5">
    <source>
        <dbReference type="Google" id="ProtNLM"/>
    </source>
</evidence>
<evidence type="ECO:0000256" key="1">
    <source>
        <dbReference type="SAM" id="MobiDB-lite"/>
    </source>
</evidence>
<dbReference type="PANTHER" id="PTHR35580">
    <property type="entry name" value="CELL SURFACE GLYCOPROTEIN (S-LAYER PROTEIN)-LIKE PROTEIN"/>
    <property type="match status" value="1"/>
</dbReference>
<dbReference type="InterPro" id="IPR011042">
    <property type="entry name" value="6-blade_b-propeller_TolB-like"/>
</dbReference>
<evidence type="ECO:0000256" key="2">
    <source>
        <dbReference type="SAM" id="SignalP"/>
    </source>
</evidence>
<dbReference type="Gene3D" id="2.120.10.30">
    <property type="entry name" value="TolB, C-terminal domain"/>
    <property type="match status" value="1"/>
</dbReference>
<dbReference type="EMBL" id="BMGY01000025">
    <property type="protein sequence ID" value="GGH87557.1"/>
    <property type="molecule type" value="Genomic_DNA"/>
</dbReference>
<dbReference type="Proteomes" id="UP000637774">
    <property type="component" value="Unassembled WGS sequence"/>
</dbReference>
<organism evidence="3 4">
    <name type="scientific">Hymenobacter frigidus</name>
    <dbReference type="NCBI Taxonomy" id="1524095"/>
    <lineage>
        <taxon>Bacteria</taxon>
        <taxon>Pseudomonadati</taxon>
        <taxon>Bacteroidota</taxon>
        <taxon>Cytophagia</taxon>
        <taxon>Cytophagales</taxon>
        <taxon>Hymenobacteraceae</taxon>
        <taxon>Hymenobacter</taxon>
    </lineage>
</organism>
<feature type="chain" id="PRO_5045118360" description="Beta-propeller repeat protein" evidence="2">
    <location>
        <begin position="20"/>
        <end position="639"/>
    </location>
</feature>
<feature type="compositionally biased region" description="Pro residues" evidence="1">
    <location>
        <begin position="589"/>
        <end position="600"/>
    </location>
</feature>
<feature type="signal peptide" evidence="2">
    <location>
        <begin position="1"/>
        <end position="19"/>
    </location>
</feature>
<dbReference type="SUPFAM" id="SSF63829">
    <property type="entry name" value="Calcium-dependent phosphotriesterase"/>
    <property type="match status" value="1"/>
</dbReference>
<accession>A0ABQ2ABD8</accession>
<proteinExistence type="predicted"/>
<reference evidence="4" key="1">
    <citation type="journal article" date="2019" name="Int. J. Syst. Evol. Microbiol.">
        <title>The Global Catalogue of Microorganisms (GCM) 10K type strain sequencing project: providing services to taxonomists for standard genome sequencing and annotation.</title>
        <authorList>
            <consortium name="The Broad Institute Genomics Platform"/>
            <consortium name="The Broad Institute Genome Sequencing Center for Infectious Disease"/>
            <person name="Wu L."/>
            <person name="Ma J."/>
        </authorList>
    </citation>
    <scope>NUCLEOTIDE SEQUENCE [LARGE SCALE GENOMIC DNA]</scope>
    <source>
        <strain evidence="4">CGMCC 1.14966</strain>
    </source>
</reference>
<evidence type="ECO:0000313" key="3">
    <source>
        <dbReference type="EMBL" id="GGH87557.1"/>
    </source>
</evidence>
<comment type="caution">
    <text evidence="3">The sequence shown here is derived from an EMBL/GenBank/DDBJ whole genome shotgun (WGS) entry which is preliminary data.</text>
</comment>